<keyword evidence="3" id="KW-1185">Reference proteome</keyword>
<feature type="compositionally biased region" description="Low complexity" evidence="1">
    <location>
        <begin position="501"/>
        <end position="516"/>
    </location>
</feature>
<accession>A0ABQ3QWL8</accession>
<feature type="compositionally biased region" description="Basic and acidic residues" evidence="1">
    <location>
        <begin position="550"/>
        <end position="565"/>
    </location>
</feature>
<evidence type="ECO:0000313" key="3">
    <source>
        <dbReference type="Proteomes" id="UP001050808"/>
    </source>
</evidence>
<feature type="region of interest" description="Disordered" evidence="1">
    <location>
        <begin position="788"/>
        <end position="811"/>
    </location>
</feature>
<reference evidence="2" key="1">
    <citation type="submission" date="2024-05" db="EMBL/GenBank/DDBJ databases">
        <title>Whole genome shotgun sequence of Streptomyces violascens NBRC 12920.</title>
        <authorList>
            <person name="Komaki H."/>
            <person name="Tamura T."/>
        </authorList>
    </citation>
    <scope>NUCLEOTIDE SEQUENCE</scope>
    <source>
        <strain evidence="2">NBRC 12920</strain>
    </source>
</reference>
<name>A0ABQ3QWL8_9ACTN</name>
<dbReference type="RefSeq" id="WP_189963153.1">
    <property type="nucleotide sequence ID" value="NZ_BMUA01000008.1"/>
</dbReference>
<sequence>MSEPEAIVPSGIPQFTGDLDSLDRDTALLSTEAGAFRDSGAGIHSNFQGVAAFYKAPEADQLFATTAPVAAKTASFAGQLEKVSGALSAYSQEVRPLAKKLEDLQRQAFAFTASIEGDDHWRRDEKKRDRNDGLKDEVQATLQAFYEAEIACHNKITALVGGSTLVLGKLSGGQMLPKGTSAYGAGADDLNHLDNAPWGNYAEPEYTGLSWLYHQGKSFVWDGFIVDGIWGTVKGIDILLGCNGSDAAGEAWKGLAKVVTGLAIAITPGAGAVFTAAPDSMMPAWFRDSRTALKETGKALIAYDEWGKNPSRAAGGVTFNVLTTVFTGGAGAAAKGGAVAKTVSVLGKVGRVVDPMTYVFEAGKFGVVKVGDLFATLKTLNSGAYNDILSGAGHLQPDGTYVKFSDGVPVVKGDVIEWPNGSRLDLKEGTVTLADGTKSAARIELSVADRAALENALPRHEPAMAGGRPGDSAADLVGGHSRSAPNGTGSHASSGAVRAHGQGSSLGSDTSSASRGPVVSHGGDAGHTNGPVSHDSGHGTNDAGSGVPDGIHHPDGAHGNERPHSGDTSSDGAPRELTGPEVKAIQDELVRKANEDSSWLHAHYYEYTEGVFYRKDKDFLVDGAPLPVLKTLPDGSFISKSDMPVAPGAIKVDREIYGIDTAPKHALPDLHKITADRNAAHVVEMAQRAVRDSKSPANLAALEDALAAFREQVSDNPRPPNSKVAEEMGELAARLHIMPTVYPDAIPVKLMETGNGANRLDSLYEYMRGNEVHYVVVEEKGPGADLGWREGKADPPDLSNPKAGDNGGAEGLMVEQGTRKYLRTIFGKMVLRGEDVLAGKLRTALEEGRLEYIQVKANMPNGDNYAGATKWRFVT</sequence>
<protein>
    <submittedName>
        <fullName evidence="2">Uncharacterized protein</fullName>
    </submittedName>
</protein>
<feature type="compositionally biased region" description="Polar residues" evidence="1">
    <location>
        <begin position="483"/>
        <end position="493"/>
    </location>
</feature>
<dbReference type="Proteomes" id="UP001050808">
    <property type="component" value="Unassembled WGS sequence"/>
</dbReference>
<dbReference type="CDD" id="cd20739">
    <property type="entry name" value="PoNe_DUF637"/>
    <property type="match status" value="1"/>
</dbReference>
<gene>
    <name evidence="2" type="ORF">Sviol_60890</name>
</gene>
<feature type="region of interest" description="Disordered" evidence="1">
    <location>
        <begin position="459"/>
        <end position="577"/>
    </location>
</feature>
<organism evidence="2 3">
    <name type="scientific">Streptomyces violascens</name>
    <dbReference type="NCBI Taxonomy" id="67381"/>
    <lineage>
        <taxon>Bacteria</taxon>
        <taxon>Bacillati</taxon>
        <taxon>Actinomycetota</taxon>
        <taxon>Actinomycetes</taxon>
        <taxon>Kitasatosporales</taxon>
        <taxon>Streptomycetaceae</taxon>
        <taxon>Streptomyces</taxon>
    </lineage>
</organism>
<evidence type="ECO:0000313" key="2">
    <source>
        <dbReference type="EMBL" id="GHI41681.1"/>
    </source>
</evidence>
<dbReference type="EMBL" id="BNDY01000017">
    <property type="protein sequence ID" value="GHI41681.1"/>
    <property type="molecule type" value="Genomic_DNA"/>
</dbReference>
<proteinExistence type="predicted"/>
<comment type="caution">
    <text evidence="2">The sequence shown here is derived from an EMBL/GenBank/DDBJ whole genome shotgun (WGS) entry which is preliminary data.</text>
</comment>
<evidence type="ECO:0000256" key="1">
    <source>
        <dbReference type="SAM" id="MobiDB-lite"/>
    </source>
</evidence>
<dbReference type="InterPro" id="IPR049762">
    <property type="entry name" value="PoNe_dom"/>
</dbReference>